<dbReference type="InterPro" id="IPR019987">
    <property type="entry name" value="GTP-bd_ribosome_bio_YsxC"/>
</dbReference>
<proteinExistence type="inferred from homology"/>
<dbReference type="PANTHER" id="PTHR11649">
    <property type="entry name" value="MSS1/TRME-RELATED GTP-BINDING PROTEIN"/>
    <property type="match status" value="1"/>
</dbReference>
<dbReference type="Pfam" id="PF01926">
    <property type="entry name" value="MMR_HSR1"/>
    <property type="match status" value="1"/>
</dbReference>
<evidence type="ECO:0000256" key="8">
    <source>
        <dbReference type="ARBA" id="ARBA00023210"/>
    </source>
</evidence>
<dbReference type="PANTHER" id="PTHR11649:SF13">
    <property type="entry name" value="ENGB-TYPE G DOMAIN-CONTAINING PROTEIN"/>
    <property type="match status" value="1"/>
</dbReference>
<dbReference type="RefSeq" id="WP_014260963.1">
    <property type="nucleotide sequence ID" value="NC_016629.1"/>
</dbReference>
<evidence type="ECO:0000256" key="9">
    <source>
        <dbReference type="ARBA" id="ARBA00023306"/>
    </source>
</evidence>
<keyword evidence="3 10" id="KW-0132">Cell division</keyword>
<dbReference type="Proteomes" id="UP000007844">
    <property type="component" value="Chromosome"/>
</dbReference>
<evidence type="ECO:0000256" key="1">
    <source>
        <dbReference type="ARBA" id="ARBA00001946"/>
    </source>
</evidence>
<dbReference type="InterPro" id="IPR006073">
    <property type="entry name" value="GTP-bd"/>
</dbReference>
<dbReference type="Gene3D" id="3.40.50.300">
    <property type="entry name" value="P-loop containing nucleotide triphosphate hydrolases"/>
    <property type="match status" value="1"/>
</dbReference>
<reference evidence="12 13" key="1">
    <citation type="journal article" date="2011" name="J. Bacteriol.">
        <title>Genome sequence of the mercury-methylating and pleomorphic Desulfovibrio africanus Strain Walvis Bay.</title>
        <authorList>
            <person name="Brown S.D."/>
            <person name="Wall J.D."/>
            <person name="Kucken A.M."/>
            <person name="Gilmour C.C."/>
            <person name="Podar M."/>
            <person name="Brandt C.C."/>
            <person name="Teshima H."/>
            <person name="Detter J.C."/>
            <person name="Han C.S."/>
            <person name="Land M.L."/>
            <person name="Lucas S."/>
            <person name="Han J."/>
            <person name="Pennacchio L."/>
            <person name="Nolan M."/>
            <person name="Pitluck S."/>
            <person name="Woyke T."/>
            <person name="Goodwin L."/>
            <person name="Palumbo A.V."/>
            <person name="Elias D.A."/>
        </authorList>
    </citation>
    <scope>NUCLEOTIDE SEQUENCE [LARGE SCALE GENOMIC DNA]</scope>
    <source>
        <strain evidence="12 13">Walvis Bay</strain>
    </source>
</reference>
<dbReference type="SUPFAM" id="SSF52540">
    <property type="entry name" value="P-loop containing nucleoside triphosphate hydrolases"/>
    <property type="match status" value="1"/>
</dbReference>
<evidence type="ECO:0000256" key="4">
    <source>
        <dbReference type="ARBA" id="ARBA00022723"/>
    </source>
</evidence>
<evidence type="ECO:0000256" key="3">
    <source>
        <dbReference type="ARBA" id="ARBA00022618"/>
    </source>
</evidence>
<keyword evidence="4" id="KW-0479">Metal-binding</keyword>
<dbReference type="STRING" id="690850.Desaf_3013"/>
<dbReference type="HAMAP" id="MF_00321">
    <property type="entry name" value="GTPase_EngB"/>
    <property type="match status" value="1"/>
</dbReference>
<dbReference type="GO" id="GO:0046872">
    <property type="term" value="F:metal ion binding"/>
    <property type="evidence" value="ECO:0007669"/>
    <property type="project" value="UniProtKB-KW"/>
</dbReference>
<keyword evidence="9 10" id="KW-0131">Cell cycle</keyword>
<keyword evidence="7 10" id="KW-0342">GTP-binding</keyword>
<dbReference type="KEGG" id="daf:Desaf_3013"/>
<dbReference type="GO" id="GO:0000917">
    <property type="term" value="P:division septum assembly"/>
    <property type="evidence" value="ECO:0007669"/>
    <property type="project" value="UniProtKB-KW"/>
</dbReference>
<accession>F3Z2I1</accession>
<keyword evidence="5 10" id="KW-0547">Nucleotide-binding</keyword>
<evidence type="ECO:0000256" key="5">
    <source>
        <dbReference type="ARBA" id="ARBA00022741"/>
    </source>
</evidence>
<gene>
    <name evidence="10" type="primary">engB</name>
    <name evidence="12" type="ORF">Desaf_3013</name>
</gene>
<dbReference type="InterPro" id="IPR027417">
    <property type="entry name" value="P-loop_NTPase"/>
</dbReference>
<name>F3Z2I1_DESAF</name>
<evidence type="ECO:0000256" key="7">
    <source>
        <dbReference type="ARBA" id="ARBA00023134"/>
    </source>
</evidence>
<dbReference type="NCBIfam" id="TIGR03598">
    <property type="entry name" value="GTPase_YsxC"/>
    <property type="match status" value="1"/>
</dbReference>
<dbReference type="InterPro" id="IPR030393">
    <property type="entry name" value="G_ENGB_dom"/>
</dbReference>
<dbReference type="AlphaFoldDB" id="F3Z2I1"/>
<evidence type="ECO:0000256" key="6">
    <source>
        <dbReference type="ARBA" id="ARBA00022842"/>
    </source>
</evidence>
<dbReference type="CDD" id="cd01876">
    <property type="entry name" value="YihA_EngB"/>
    <property type="match status" value="1"/>
</dbReference>
<dbReference type="PROSITE" id="PS51706">
    <property type="entry name" value="G_ENGB"/>
    <property type="match status" value="1"/>
</dbReference>
<comment type="cofactor">
    <cofactor evidence="1">
        <name>Mg(2+)</name>
        <dbReference type="ChEBI" id="CHEBI:18420"/>
    </cofactor>
</comment>
<dbReference type="HOGENOM" id="CLU_033732_3_0_7"/>
<keyword evidence="8 10" id="KW-0717">Septation</keyword>
<evidence type="ECO:0000313" key="13">
    <source>
        <dbReference type="Proteomes" id="UP000007844"/>
    </source>
</evidence>
<comment type="similarity">
    <text evidence="2 10">Belongs to the TRAFAC class TrmE-Era-EngA-EngB-Septin-like GTPase superfamily. EngB GTPase family.</text>
</comment>
<dbReference type="eggNOG" id="COG0218">
    <property type="taxonomic scope" value="Bacteria"/>
</dbReference>
<sequence length="196" mass="21416">MNRVVRLTSTIYTPDQLSLPDAPQIALAGRSNVGKSSLINALAGTKKLAKVSGTPGKTRSINLYHVSPAGYYLVDLPGYGYARCSKQERQSWASLIDAYISKATSLCAVAMLIDCRHSPQLLDLELGSYLRQIGMPILVVLTKADQCKQAERAKRQREWTEILGEIQRPVPFSARTGQGREELWQALDSAVGSVPG</sequence>
<dbReference type="GO" id="GO:0005525">
    <property type="term" value="F:GTP binding"/>
    <property type="evidence" value="ECO:0007669"/>
    <property type="project" value="UniProtKB-UniRule"/>
</dbReference>
<evidence type="ECO:0000256" key="10">
    <source>
        <dbReference type="HAMAP-Rule" id="MF_00321"/>
    </source>
</evidence>
<dbReference type="EMBL" id="CP003221">
    <property type="protein sequence ID" value="EGJ51314.1"/>
    <property type="molecule type" value="Genomic_DNA"/>
</dbReference>
<evidence type="ECO:0000259" key="11">
    <source>
        <dbReference type="PROSITE" id="PS51706"/>
    </source>
</evidence>
<keyword evidence="13" id="KW-1185">Reference proteome</keyword>
<evidence type="ECO:0000313" key="12">
    <source>
        <dbReference type="EMBL" id="EGJ51314.1"/>
    </source>
</evidence>
<protein>
    <recommendedName>
        <fullName evidence="10">Probable GTP-binding protein EngB</fullName>
    </recommendedName>
</protein>
<evidence type="ECO:0000256" key="2">
    <source>
        <dbReference type="ARBA" id="ARBA00009638"/>
    </source>
</evidence>
<comment type="function">
    <text evidence="10">Necessary for normal cell division and for the maintenance of normal septation.</text>
</comment>
<feature type="domain" description="EngB-type G" evidence="11">
    <location>
        <begin position="21"/>
        <end position="193"/>
    </location>
</feature>
<keyword evidence="6" id="KW-0460">Magnesium</keyword>
<dbReference type="GO" id="GO:0005829">
    <property type="term" value="C:cytosol"/>
    <property type="evidence" value="ECO:0007669"/>
    <property type="project" value="TreeGrafter"/>
</dbReference>
<organism evidence="12 13">
    <name type="scientific">Desulfocurvibacter africanus subsp. africanus str. Walvis Bay</name>
    <dbReference type="NCBI Taxonomy" id="690850"/>
    <lineage>
        <taxon>Bacteria</taxon>
        <taxon>Pseudomonadati</taxon>
        <taxon>Thermodesulfobacteriota</taxon>
        <taxon>Desulfovibrionia</taxon>
        <taxon>Desulfovibrionales</taxon>
        <taxon>Desulfovibrionaceae</taxon>
        <taxon>Desulfocurvibacter</taxon>
    </lineage>
</organism>